<evidence type="ECO:0000256" key="1">
    <source>
        <dbReference type="SAM" id="Phobius"/>
    </source>
</evidence>
<feature type="transmembrane region" description="Helical" evidence="1">
    <location>
        <begin position="12"/>
        <end position="33"/>
    </location>
</feature>
<dbReference type="AlphaFoldDB" id="A0A1H3EP33"/>
<evidence type="ECO:0000313" key="2">
    <source>
        <dbReference type="EMBL" id="SDX79709.1"/>
    </source>
</evidence>
<keyword evidence="1" id="KW-1133">Transmembrane helix</keyword>
<reference evidence="3" key="1">
    <citation type="submission" date="2016-10" db="EMBL/GenBank/DDBJ databases">
        <authorList>
            <person name="Varghese N."/>
            <person name="Submissions S."/>
        </authorList>
    </citation>
    <scope>NUCLEOTIDE SEQUENCE [LARGE SCALE GENOMIC DNA]</scope>
    <source>
        <strain evidence="3">CGMCC 1.10118</strain>
    </source>
</reference>
<dbReference type="RefSeq" id="WP_089765947.1">
    <property type="nucleotide sequence ID" value="NZ_FNPB01000002.1"/>
</dbReference>
<proteinExistence type="predicted"/>
<keyword evidence="1" id="KW-0812">Transmembrane</keyword>
<sequence>MVTEYGPVSIWSVVVALGVLTFSIRASFIYLFGRIDEVPDRLSNALRFVPPAVFAALAVPAFVAPEGAIAVVGNERLVAGVVAAAVTWYVDDVFATIVVGMGTLWILRFGL</sequence>
<keyword evidence="1" id="KW-0472">Membrane</keyword>
<name>A0A1H3EP33_9EURY</name>
<dbReference type="InterPro" id="IPR008407">
    <property type="entry name" value="Brnchd-chn_aa_trnsp_AzlD"/>
</dbReference>
<dbReference type="EMBL" id="FNPB01000002">
    <property type="protein sequence ID" value="SDX79709.1"/>
    <property type="molecule type" value="Genomic_DNA"/>
</dbReference>
<dbReference type="OrthoDB" id="187711at2157"/>
<feature type="transmembrane region" description="Helical" evidence="1">
    <location>
        <begin position="45"/>
        <end position="65"/>
    </location>
</feature>
<dbReference type="Proteomes" id="UP000199170">
    <property type="component" value="Unassembled WGS sequence"/>
</dbReference>
<dbReference type="Pfam" id="PF05437">
    <property type="entry name" value="AzlD"/>
    <property type="match status" value="1"/>
</dbReference>
<keyword evidence="3" id="KW-1185">Reference proteome</keyword>
<feature type="transmembrane region" description="Helical" evidence="1">
    <location>
        <begin position="77"/>
        <end position="107"/>
    </location>
</feature>
<organism evidence="2 3">
    <name type="scientific">Halobellus clavatus</name>
    <dbReference type="NCBI Taxonomy" id="660517"/>
    <lineage>
        <taxon>Archaea</taxon>
        <taxon>Methanobacteriati</taxon>
        <taxon>Methanobacteriota</taxon>
        <taxon>Stenosarchaea group</taxon>
        <taxon>Halobacteria</taxon>
        <taxon>Halobacteriales</taxon>
        <taxon>Haloferacaceae</taxon>
        <taxon>Halobellus</taxon>
    </lineage>
</organism>
<gene>
    <name evidence="2" type="ORF">SAMN04487946_102378</name>
</gene>
<dbReference type="STRING" id="660517.SAMN04487946_102378"/>
<accession>A0A1H3EP33</accession>
<protein>
    <submittedName>
        <fullName evidence="2">Branched-chain amino acid transport protein</fullName>
    </submittedName>
</protein>
<evidence type="ECO:0000313" key="3">
    <source>
        <dbReference type="Proteomes" id="UP000199170"/>
    </source>
</evidence>